<dbReference type="AlphaFoldDB" id="A0A9W7CE38"/>
<accession>A0A9W7CE38</accession>
<organism evidence="2 3">
    <name type="scientific">Triparma laevis f. longispina</name>
    <dbReference type="NCBI Taxonomy" id="1714387"/>
    <lineage>
        <taxon>Eukaryota</taxon>
        <taxon>Sar</taxon>
        <taxon>Stramenopiles</taxon>
        <taxon>Ochrophyta</taxon>
        <taxon>Bolidophyceae</taxon>
        <taxon>Parmales</taxon>
        <taxon>Triparmaceae</taxon>
        <taxon>Triparma</taxon>
    </lineage>
</organism>
<evidence type="ECO:0000313" key="2">
    <source>
        <dbReference type="EMBL" id="GMI08222.1"/>
    </source>
</evidence>
<dbReference type="EMBL" id="BRXW01000121">
    <property type="protein sequence ID" value="GMI08222.1"/>
    <property type="molecule type" value="Genomic_DNA"/>
</dbReference>
<comment type="caution">
    <text evidence="2">The sequence shown here is derived from an EMBL/GenBank/DDBJ whole genome shotgun (WGS) entry which is preliminary data.</text>
</comment>
<protein>
    <submittedName>
        <fullName evidence="2">Uncharacterized protein</fullName>
    </submittedName>
</protein>
<dbReference type="Proteomes" id="UP001165122">
    <property type="component" value="Unassembled WGS sequence"/>
</dbReference>
<evidence type="ECO:0000256" key="1">
    <source>
        <dbReference type="SAM" id="MobiDB-lite"/>
    </source>
</evidence>
<name>A0A9W7CE38_9STRA</name>
<feature type="region of interest" description="Disordered" evidence="1">
    <location>
        <begin position="1"/>
        <end position="20"/>
    </location>
</feature>
<evidence type="ECO:0000313" key="3">
    <source>
        <dbReference type="Proteomes" id="UP001165122"/>
    </source>
</evidence>
<sequence>MKQPVQSQKKKATTLVYEQPRDVKRPRKKCKFASARLLNEPEFEGLLATWEAHSLQLDTKSGPMHSLLKETFPFLLKKYNYFDTDKKYTSANTCTRRATMRKADVGIVRTVKRKKPQTMQPSDAKRSKVEIVKMIPNALTAEADASLLEAVNFSRSRLRTN</sequence>
<gene>
    <name evidence="2" type="ORF">TrLO_g381</name>
</gene>
<reference evidence="3" key="1">
    <citation type="journal article" date="2023" name="Commun. Biol.">
        <title>Genome analysis of Parmales, the sister group of diatoms, reveals the evolutionary specialization of diatoms from phago-mixotrophs to photoautotrophs.</title>
        <authorList>
            <person name="Ban H."/>
            <person name="Sato S."/>
            <person name="Yoshikawa S."/>
            <person name="Yamada K."/>
            <person name="Nakamura Y."/>
            <person name="Ichinomiya M."/>
            <person name="Sato N."/>
            <person name="Blanc-Mathieu R."/>
            <person name="Endo H."/>
            <person name="Kuwata A."/>
            <person name="Ogata H."/>
        </authorList>
    </citation>
    <scope>NUCLEOTIDE SEQUENCE [LARGE SCALE GENOMIC DNA]</scope>
    <source>
        <strain evidence="3">NIES 3700</strain>
    </source>
</reference>
<proteinExistence type="predicted"/>
<keyword evidence="3" id="KW-1185">Reference proteome</keyword>